<dbReference type="PANTHER" id="PTHR33099:SF7">
    <property type="entry name" value="MYND-TYPE DOMAIN-CONTAINING PROTEIN"/>
    <property type="match status" value="1"/>
</dbReference>
<evidence type="ECO:0000313" key="1">
    <source>
        <dbReference type="EMBL" id="KAH0597542.1"/>
    </source>
</evidence>
<protein>
    <recommendedName>
        <fullName evidence="3">2OG-Fe(II) oxygenase superfamily protein</fullName>
    </recommendedName>
</protein>
<dbReference type="Proteomes" id="UP000764110">
    <property type="component" value="Unassembled WGS sequence"/>
</dbReference>
<name>A0A9P8S833_9HYPO</name>
<reference evidence="1 2" key="1">
    <citation type="submission" date="2020-07" db="EMBL/GenBank/DDBJ databases">
        <title>Metarhizium humberi genome.</title>
        <authorList>
            <person name="Lysoe E."/>
        </authorList>
    </citation>
    <scope>NUCLEOTIDE SEQUENCE [LARGE SCALE GENOMIC DNA]</scope>
    <source>
        <strain evidence="1 2">ESALQ1638</strain>
    </source>
</reference>
<dbReference type="EMBL" id="JACEFI010000007">
    <property type="protein sequence ID" value="KAH0597542.1"/>
    <property type="molecule type" value="Genomic_DNA"/>
</dbReference>
<comment type="caution">
    <text evidence="1">The sequence shown here is derived from an EMBL/GenBank/DDBJ whole genome shotgun (WGS) entry which is preliminary data.</text>
</comment>
<organism evidence="1 2">
    <name type="scientific">Metarhizium humberi</name>
    <dbReference type="NCBI Taxonomy" id="2596975"/>
    <lineage>
        <taxon>Eukaryota</taxon>
        <taxon>Fungi</taxon>
        <taxon>Dikarya</taxon>
        <taxon>Ascomycota</taxon>
        <taxon>Pezizomycotina</taxon>
        <taxon>Sordariomycetes</taxon>
        <taxon>Hypocreomycetidae</taxon>
        <taxon>Hypocreales</taxon>
        <taxon>Clavicipitaceae</taxon>
        <taxon>Metarhizium</taxon>
    </lineage>
</organism>
<evidence type="ECO:0000313" key="2">
    <source>
        <dbReference type="Proteomes" id="UP000764110"/>
    </source>
</evidence>
<gene>
    <name evidence="1" type="ORF">MHUMG1_04921</name>
</gene>
<keyword evidence="2" id="KW-1185">Reference proteome</keyword>
<accession>A0A9P8S833</accession>
<dbReference type="PANTHER" id="PTHR33099">
    <property type="entry name" value="FE2OG DIOXYGENASE DOMAIN-CONTAINING PROTEIN"/>
    <property type="match status" value="1"/>
</dbReference>
<dbReference type="AlphaFoldDB" id="A0A9P8S833"/>
<sequence length="956" mass="108512">MGWEWTFKDGNDSSTKLFEDLANVPLPRSFQSINQSPGQIPGGLFVDGVGDIAMPLNETQSRQMIEKARPLPPSESSYRNTDVPIPGNWVLDANKFSLHHPNWPIFLQALCDQASRNLGINTRVTAKPFQMHIYEAGNVPSITEHSPLKDERPGMFGLMLLCLPSAHEGGEITMTCPDMDKMRLRTSECHSFACFYPQSLCEVAEVHSGFLWFLVFDIGLDLLVPLPLKAAIQQPMFYKLRGSLERWLSKMKQDSECTCAYHLLHYTYTKVNFSFQGLKMQDFDKVQALKALSREFPIEILLAELEYEEREVYLSKDEYEPDDDDGDVEEEEFGVEDGDDDYCADYSEMEDIEFQTRVKALVDLDGNLVLKDTAPNGVDLEGDFERRNVKLKKIERDSLGEDVVHWRQGKAIAIVPHGSLIGLIKDESDFDAVRDNLDSMIRYFGGLCVHQQASESLGRRVLKLCDYAWQRKPKLIPFPDHNPILTGDAMFLALQIAVGLEEFGFLTRVAEEHDGDLPPDFFIWLRQWLRLGEKGAKIRFKAIVKGQVYYMALCVIPLWHANCGRISVAVSNYKFFIDAFKAIGNLAPVSKNNFPHSASSEFELMDWARKMICECIDASSSMALGNEDGQAIVRSALYFRDPLEFISQTVAPRLEKRNDAIAFFLTFRHEMLHNDPFAKEISLHLHQTRSLIRVMDFNHARKTSVTRAYTDLQAKELRVRAVIIPELLTEFFSDVVHISTETDNLMAGLISKITAGAANIESTEFHILWLPFLHSIIPILLSHGIPLHSVHCQTLFSVILSAFVKVYVGKRPLKNGTLALSHVPCGCSKCGRLNTFLRSPTQRVGSFSKNSSVSCHLRAQLEYLCDAGDLDFEEEDSGFHLGTKFTVTKTDHARILCEWNSRRDQARGKMSEFDQRQLQLLLGSHYSAIFNLLYQQPGCDDEMLWAPLDAKLWPFR</sequence>
<proteinExistence type="predicted"/>
<evidence type="ECO:0008006" key="3">
    <source>
        <dbReference type="Google" id="ProtNLM"/>
    </source>
</evidence>